<name>A0ABS4M7X7_9ACTN</name>
<evidence type="ECO:0000256" key="1">
    <source>
        <dbReference type="SAM" id="MobiDB-lite"/>
    </source>
</evidence>
<feature type="compositionally biased region" description="Basic and acidic residues" evidence="1">
    <location>
        <begin position="32"/>
        <end position="46"/>
    </location>
</feature>
<gene>
    <name evidence="2" type="ORF">J2Z21_008800</name>
</gene>
<dbReference type="Proteomes" id="UP001519309">
    <property type="component" value="Unassembled WGS sequence"/>
</dbReference>
<protein>
    <submittedName>
        <fullName evidence="2">Uncharacterized protein</fullName>
    </submittedName>
</protein>
<accession>A0ABS4M7X7</accession>
<proteinExistence type="predicted"/>
<comment type="caution">
    <text evidence="2">The sequence shown here is derived from an EMBL/GenBank/DDBJ whole genome shotgun (WGS) entry which is preliminary data.</text>
</comment>
<dbReference type="EMBL" id="JAGGLP010000034">
    <property type="protein sequence ID" value="MBP2055784.1"/>
    <property type="molecule type" value="Genomic_DNA"/>
</dbReference>
<keyword evidence="3" id="KW-1185">Reference proteome</keyword>
<feature type="region of interest" description="Disordered" evidence="1">
    <location>
        <begin position="1"/>
        <end position="62"/>
    </location>
</feature>
<dbReference type="RefSeq" id="WP_372450420.1">
    <property type="nucleotide sequence ID" value="NZ_CP016279.1"/>
</dbReference>
<evidence type="ECO:0000313" key="3">
    <source>
        <dbReference type="Proteomes" id="UP001519309"/>
    </source>
</evidence>
<evidence type="ECO:0000313" key="2">
    <source>
        <dbReference type="EMBL" id="MBP2055784.1"/>
    </source>
</evidence>
<sequence length="95" mass="9694">MGRLQGIGRRRRGGLLAGGGGPPALQIGGDPNDARNLRVEPADPGHKPGSGVNNLKDPVETKPHTAVCSGNVTLKAAQRAIATDWTPALSQLGLA</sequence>
<reference evidence="2 3" key="1">
    <citation type="submission" date="2021-03" db="EMBL/GenBank/DDBJ databases">
        <title>Genomic Encyclopedia of Type Strains, Phase IV (KMG-IV): sequencing the most valuable type-strain genomes for metagenomic binning, comparative biology and taxonomic classification.</title>
        <authorList>
            <person name="Goeker M."/>
        </authorList>
    </citation>
    <scope>NUCLEOTIDE SEQUENCE [LARGE SCALE GENOMIC DNA]</scope>
    <source>
        <strain evidence="2 3">DSM 40499</strain>
    </source>
</reference>
<organism evidence="2 3">
    <name type="scientific">Streptomyces griseochromogenes</name>
    <dbReference type="NCBI Taxonomy" id="68214"/>
    <lineage>
        <taxon>Bacteria</taxon>
        <taxon>Bacillati</taxon>
        <taxon>Actinomycetota</taxon>
        <taxon>Actinomycetes</taxon>
        <taxon>Kitasatosporales</taxon>
        <taxon>Streptomycetaceae</taxon>
        <taxon>Streptomyces</taxon>
    </lineage>
</organism>